<name>A0A9Q9IHW8_9ACTN</name>
<evidence type="ECO:0000313" key="1">
    <source>
        <dbReference type="EMBL" id="UWZ54232.1"/>
    </source>
</evidence>
<dbReference type="OrthoDB" id="4773876at2"/>
<evidence type="ECO:0000313" key="2">
    <source>
        <dbReference type="Proteomes" id="UP001058003"/>
    </source>
</evidence>
<dbReference type="RefSeq" id="WP_156090094.1">
    <property type="nucleotide sequence ID" value="NZ_CP073767.1"/>
</dbReference>
<keyword evidence="2" id="KW-1185">Reference proteome</keyword>
<reference evidence="1" key="1">
    <citation type="submission" date="2021-04" db="EMBL/GenBank/DDBJ databases">
        <title>Dactylosporangium aurantiacum NRRL B-8018 full assembly.</title>
        <authorList>
            <person name="Hartkoorn R.C."/>
            <person name="Beaudoing E."/>
            <person name="Hot D."/>
        </authorList>
    </citation>
    <scope>NUCLEOTIDE SEQUENCE</scope>
    <source>
        <strain evidence="1">NRRL B-8018</strain>
    </source>
</reference>
<dbReference type="AlphaFoldDB" id="A0A9Q9IHW8"/>
<organism evidence="1 2">
    <name type="scientific">Dactylosporangium aurantiacum</name>
    <dbReference type="NCBI Taxonomy" id="35754"/>
    <lineage>
        <taxon>Bacteria</taxon>
        <taxon>Bacillati</taxon>
        <taxon>Actinomycetota</taxon>
        <taxon>Actinomycetes</taxon>
        <taxon>Micromonosporales</taxon>
        <taxon>Micromonosporaceae</taxon>
        <taxon>Dactylosporangium</taxon>
    </lineage>
</organism>
<dbReference type="Proteomes" id="UP001058003">
    <property type="component" value="Chromosome"/>
</dbReference>
<dbReference type="KEGG" id="daur:Daura_48550"/>
<proteinExistence type="predicted"/>
<protein>
    <submittedName>
        <fullName evidence="1">Uncharacterized protein</fullName>
    </submittedName>
</protein>
<sequence length="274" mass="30198">MSTRAVGRVARARLVEPKQMNTLGGGADRLRAALQPGSPELRYGRTWHLSQIHEEQGFLHGRLGFGQQVGVDLWQDEAQDFEKARVDNGVAAPFVIRMVDMVLVYQPRRQGIRPESFAGALRAILRRSGKDETWQIESLAGERVPFEKWRATVDIVTRLRFRLEPPGPPQSYSSTVAGLIAAVGPDLAALEWRAAAGLNTEAKLVQELLSQVEAGIGDMVAYGRCGNASNAERRWNSVLGDESVMTEVEVSEDGGEVSRSSLLAQFEAIDIFER</sequence>
<gene>
    <name evidence="1" type="ORF">Daura_48550</name>
</gene>
<accession>A0A9Q9IHW8</accession>
<dbReference type="EMBL" id="CP073767">
    <property type="protein sequence ID" value="UWZ54232.1"/>
    <property type="molecule type" value="Genomic_DNA"/>
</dbReference>